<dbReference type="Proteomes" id="UP000186922">
    <property type="component" value="Unassembled WGS sequence"/>
</dbReference>
<evidence type="ECO:0000313" key="1">
    <source>
        <dbReference type="EMBL" id="GAU92684.1"/>
    </source>
</evidence>
<gene>
    <name evidence="1" type="primary">RvY_04733-1</name>
    <name evidence="1" type="synonym">RvY_04733.1</name>
    <name evidence="1" type="ORF">RvY_04733</name>
</gene>
<sequence length="124" mass="14262">MKGQKCDYTWGLWGTSKCDPIFHTTYTYEGKRGNLMFETVTYGPFTDSTEVIFTPQFVYQVQVCAAPNTMVRIGLDVRDDDVTTQSERIGQWDFQYNAAKDFGQYTETRRSQKSGADITVFFQS</sequence>
<organism evidence="1 2">
    <name type="scientific">Ramazzottius varieornatus</name>
    <name type="common">Water bear</name>
    <name type="synonym">Tardigrade</name>
    <dbReference type="NCBI Taxonomy" id="947166"/>
    <lineage>
        <taxon>Eukaryota</taxon>
        <taxon>Metazoa</taxon>
        <taxon>Ecdysozoa</taxon>
        <taxon>Tardigrada</taxon>
        <taxon>Eutardigrada</taxon>
        <taxon>Parachela</taxon>
        <taxon>Hypsibioidea</taxon>
        <taxon>Ramazzottiidae</taxon>
        <taxon>Ramazzottius</taxon>
    </lineage>
</organism>
<dbReference type="AlphaFoldDB" id="A0A1D1USM3"/>
<evidence type="ECO:0000313" key="2">
    <source>
        <dbReference type="Proteomes" id="UP000186922"/>
    </source>
</evidence>
<proteinExistence type="predicted"/>
<reference evidence="1 2" key="1">
    <citation type="journal article" date="2016" name="Nat. Commun.">
        <title>Extremotolerant tardigrade genome and improved radiotolerance of human cultured cells by tardigrade-unique protein.</title>
        <authorList>
            <person name="Hashimoto T."/>
            <person name="Horikawa D.D."/>
            <person name="Saito Y."/>
            <person name="Kuwahara H."/>
            <person name="Kozuka-Hata H."/>
            <person name="Shin-I T."/>
            <person name="Minakuchi Y."/>
            <person name="Ohishi K."/>
            <person name="Motoyama A."/>
            <person name="Aizu T."/>
            <person name="Enomoto A."/>
            <person name="Kondo K."/>
            <person name="Tanaka S."/>
            <person name="Hara Y."/>
            <person name="Koshikawa S."/>
            <person name="Sagara H."/>
            <person name="Miura T."/>
            <person name="Yokobori S."/>
            <person name="Miyagawa K."/>
            <person name="Suzuki Y."/>
            <person name="Kubo T."/>
            <person name="Oyama M."/>
            <person name="Kohara Y."/>
            <person name="Fujiyama A."/>
            <person name="Arakawa K."/>
            <person name="Katayama T."/>
            <person name="Toyoda A."/>
            <person name="Kunieda T."/>
        </authorList>
    </citation>
    <scope>NUCLEOTIDE SEQUENCE [LARGE SCALE GENOMIC DNA]</scope>
    <source>
        <strain evidence="1 2">YOKOZUNA-1</strain>
    </source>
</reference>
<protein>
    <submittedName>
        <fullName evidence="1">Uncharacterized protein</fullName>
    </submittedName>
</protein>
<dbReference type="EMBL" id="BDGG01000002">
    <property type="protein sequence ID" value="GAU92684.1"/>
    <property type="molecule type" value="Genomic_DNA"/>
</dbReference>
<name>A0A1D1USM3_RAMVA</name>
<comment type="caution">
    <text evidence="1">The sequence shown here is derived from an EMBL/GenBank/DDBJ whole genome shotgun (WGS) entry which is preliminary data.</text>
</comment>
<accession>A0A1D1USM3</accession>
<keyword evidence="2" id="KW-1185">Reference proteome</keyword>